<dbReference type="SUPFAM" id="SSF54427">
    <property type="entry name" value="NTF2-like"/>
    <property type="match status" value="1"/>
</dbReference>
<reference evidence="2 3" key="1">
    <citation type="submission" date="2018-05" db="EMBL/GenBank/DDBJ databases">
        <title>Pararhodobacter marina sp. nov., isolated from deep-sea water of the Indian Ocean.</title>
        <authorList>
            <person name="Lai Q.Sr."/>
            <person name="Liu X."/>
            <person name="Shao Z."/>
        </authorList>
    </citation>
    <scope>NUCLEOTIDE SEQUENCE [LARGE SCALE GENOMIC DNA]</scope>
    <source>
        <strain evidence="2 3">CIC4N-9</strain>
    </source>
</reference>
<protein>
    <submittedName>
        <fullName evidence="2">Nuclear transport factor 2 family protein</fullName>
    </submittedName>
</protein>
<keyword evidence="3" id="KW-1185">Reference proteome</keyword>
<dbReference type="NCBIfam" id="TIGR02246">
    <property type="entry name" value="SgcJ/EcaC family oxidoreductase"/>
    <property type="match status" value="1"/>
</dbReference>
<gene>
    <name evidence="2" type="ORF">C4N9_16560</name>
</gene>
<dbReference type="OrthoDB" id="1492465at2"/>
<dbReference type="InterPro" id="IPR032710">
    <property type="entry name" value="NTF2-like_dom_sf"/>
</dbReference>
<dbReference type="Gene3D" id="3.10.450.50">
    <property type="match status" value="1"/>
</dbReference>
<dbReference type="CDD" id="cd00531">
    <property type="entry name" value="NTF2_like"/>
    <property type="match status" value="1"/>
</dbReference>
<feature type="domain" description="SnoaL-like" evidence="1">
    <location>
        <begin position="13"/>
        <end position="134"/>
    </location>
</feature>
<dbReference type="InterPro" id="IPR011944">
    <property type="entry name" value="Steroid_delta5-4_isomerase"/>
</dbReference>
<dbReference type="Proteomes" id="UP000244940">
    <property type="component" value="Unassembled WGS sequence"/>
</dbReference>
<sequence>MRESLDIETRLARLEARHEISELVTRYAIACDERDLDLLASLFTKDAVFDTPNGSMRAETREGISAMFEQVLAVRGPGFHWTHDHIIRFTGDDRAAGTIFGHAETTPNGNHSLAALKYEDEYRIEDGAWRIAHRAIRFFYYVPAAEYPGALTQTDRVVLGAKRVDADIPEPLPSYAGFEARRNAARSR</sequence>
<organism evidence="2 3">
    <name type="scientific">Pararhodobacter marinus</name>
    <dbReference type="NCBI Taxonomy" id="2184063"/>
    <lineage>
        <taxon>Bacteria</taxon>
        <taxon>Pseudomonadati</taxon>
        <taxon>Pseudomonadota</taxon>
        <taxon>Alphaproteobacteria</taxon>
        <taxon>Rhodobacterales</taxon>
        <taxon>Paracoccaceae</taxon>
        <taxon>Pararhodobacter</taxon>
    </lineage>
</organism>
<dbReference type="GeneID" id="94366509"/>
<evidence type="ECO:0000313" key="2">
    <source>
        <dbReference type="EMBL" id="PWE27646.1"/>
    </source>
</evidence>
<accession>A0A2U2C6X4</accession>
<dbReference type="AlphaFoldDB" id="A0A2U2C6X4"/>
<dbReference type="InterPro" id="IPR037401">
    <property type="entry name" value="SnoaL-like"/>
</dbReference>
<proteinExistence type="predicted"/>
<comment type="caution">
    <text evidence="2">The sequence shown here is derived from an EMBL/GenBank/DDBJ whole genome shotgun (WGS) entry which is preliminary data.</text>
</comment>
<dbReference type="Pfam" id="PF13577">
    <property type="entry name" value="SnoaL_4"/>
    <property type="match status" value="1"/>
</dbReference>
<evidence type="ECO:0000313" key="3">
    <source>
        <dbReference type="Proteomes" id="UP000244940"/>
    </source>
</evidence>
<dbReference type="RefSeq" id="WP_109534457.1">
    <property type="nucleotide sequence ID" value="NZ_QEYD01000010.1"/>
</dbReference>
<dbReference type="EMBL" id="QEYD01000010">
    <property type="protein sequence ID" value="PWE27646.1"/>
    <property type="molecule type" value="Genomic_DNA"/>
</dbReference>
<name>A0A2U2C6X4_9RHOB</name>
<evidence type="ECO:0000259" key="1">
    <source>
        <dbReference type="Pfam" id="PF13577"/>
    </source>
</evidence>